<keyword evidence="2" id="KW-1185">Reference proteome</keyword>
<proteinExistence type="predicted"/>
<sequence length="436" mass="47322">MPLQPYAGVWGALLLACNLHNNVEFGEIAAKHCFELEPDTTGYRSLLVSTYASVGRWDDAKSLRKDLQEKGFTKIPGVFAMHRVGSAGNTANSVRPRKKKRLTYVLNDIDDTKHCVGINCLAVLKSSPTNGCEYLFAGSRDGTLKRWALAEDGATYSTTFESHVDWVNDVVIAGGNTLVSCSSDTTLMVCQHHILLHGIACLMELVPGLFVNTQSNVVASSGLGRVVFIWDLEVALAPISKTSDATENDYSNGVNGLGNSVPITSARTISSNNSISLHMTQSHGYVPIAAKGHKESVYALGMNDSGTLLVSGGPEKVVRVWDPRIGSKTMKLRGHTDNVRALLLDSIGRLANDYQVPGSSRAQRGAVACAMQGWHVQRLIGYGEVGEPIIKCKNFNNMPKSEKSFKSIGSIKHKRPTKVEHSLKAARTETTKQLRL</sequence>
<evidence type="ECO:0000313" key="1">
    <source>
        <dbReference type="EMBL" id="KAI8015360.1"/>
    </source>
</evidence>
<comment type="caution">
    <text evidence="1">The sequence shown here is derived from an EMBL/GenBank/DDBJ whole genome shotgun (WGS) entry which is preliminary data.</text>
</comment>
<gene>
    <name evidence="1" type="ORF">LOK49_LG05G00868</name>
</gene>
<dbReference type="Proteomes" id="UP001060215">
    <property type="component" value="Chromosome 4"/>
</dbReference>
<reference evidence="1 2" key="1">
    <citation type="journal article" date="2022" name="Plant J.">
        <title>Chromosome-level genome of Camellia lanceoleosa provides a valuable resource for understanding genome evolution and self-incompatibility.</title>
        <authorList>
            <person name="Gong W."/>
            <person name="Xiao S."/>
            <person name="Wang L."/>
            <person name="Liao Z."/>
            <person name="Chang Y."/>
            <person name="Mo W."/>
            <person name="Hu G."/>
            <person name="Li W."/>
            <person name="Zhao G."/>
            <person name="Zhu H."/>
            <person name="Hu X."/>
            <person name="Ji K."/>
            <person name="Xiang X."/>
            <person name="Song Q."/>
            <person name="Yuan D."/>
            <person name="Jin S."/>
            <person name="Zhang L."/>
        </authorList>
    </citation>
    <scope>NUCLEOTIDE SEQUENCE [LARGE SCALE GENOMIC DNA]</scope>
    <source>
        <strain evidence="1">SQ_2022a</strain>
    </source>
</reference>
<accession>A0ACC0HSA8</accession>
<evidence type="ECO:0000313" key="2">
    <source>
        <dbReference type="Proteomes" id="UP001060215"/>
    </source>
</evidence>
<protein>
    <submittedName>
        <fullName evidence="1">WD repeat-containing protein 48</fullName>
    </submittedName>
</protein>
<organism evidence="1 2">
    <name type="scientific">Camellia lanceoleosa</name>
    <dbReference type="NCBI Taxonomy" id="1840588"/>
    <lineage>
        <taxon>Eukaryota</taxon>
        <taxon>Viridiplantae</taxon>
        <taxon>Streptophyta</taxon>
        <taxon>Embryophyta</taxon>
        <taxon>Tracheophyta</taxon>
        <taxon>Spermatophyta</taxon>
        <taxon>Magnoliopsida</taxon>
        <taxon>eudicotyledons</taxon>
        <taxon>Gunneridae</taxon>
        <taxon>Pentapetalae</taxon>
        <taxon>asterids</taxon>
        <taxon>Ericales</taxon>
        <taxon>Theaceae</taxon>
        <taxon>Camellia</taxon>
    </lineage>
</organism>
<name>A0ACC0HSA8_9ERIC</name>
<dbReference type="EMBL" id="CM045761">
    <property type="protein sequence ID" value="KAI8015360.1"/>
    <property type="molecule type" value="Genomic_DNA"/>
</dbReference>